<evidence type="ECO:0000256" key="2">
    <source>
        <dbReference type="ARBA" id="ARBA00022759"/>
    </source>
</evidence>
<dbReference type="Proteomes" id="UP000308730">
    <property type="component" value="Unassembled WGS sequence"/>
</dbReference>
<dbReference type="SMART" id="SM00484">
    <property type="entry name" value="XPGI"/>
    <property type="match status" value="1"/>
</dbReference>
<dbReference type="PRINTS" id="PR00853">
    <property type="entry name" value="XPGRADSUPER"/>
</dbReference>
<dbReference type="Gene3D" id="3.40.50.1010">
    <property type="entry name" value="5'-nuclease"/>
    <property type="match status" value="1"/>
</dbReference>
<evidence type="ECO:0000256" key="3">
    <source>
        <dbReference type="ARBA" id="ARBA00022842"/>
    </source>
</evidence>
<keyword evidence="6" id="KW-1185">Reference proteome</keyword>
<dbReference type="EMBL" id="SGPM01000030">
    <property type="protein sequence ID" value="THH32067.1"/>
    <property type="molecule type" value="Genomic_DNA"/>
</dbReference>
<protein>
    <recommendedName>
        <fullName evidence="4">XPG-I domain-containing protein</fullName>
    </recommendedName>
</protein>
<comment type="caution">
    <text evidence="5">The sequence shown here is derived from an EMBL/GenBank/DDBJ whole genome shotgun (WGS) entry which is preliminary data.</text>
</comment>
<keyword evidence="1" id="KW-0479">Metal-binding</keyword>
<keyword evidence="2" id="KW-0378">Hydrolase</keyword>
<accession>A0A4S4N232</accession>
<dbReference type="PANTHER" id="PTHR11081:SF9">
    <property type="entry name" value="FLAP ENDONUCLEASE 1"/>
    <property type="match status" value="1"/>
</dbReference>
<dbReference type="InterPro" id="IPR036279">
    <property type="entry name" value="5-3_exonuclease_C_sf"/>
</dbReference>
<gene>
    <name evidence="5" type="ORF">EUX98_g2107</name>
</gene>
<dbReference type="InterPro" id="IPR029060">
    <property type="entry name" value="PIN-like_dom_sf"/>
</dbReference>
<keyword evidence="2" id="KW-0540">Nuclease</keyword>
<evidence type="ECO:0000313" key="5">
    <source>
        <dbReference type="EMBL" id="THH32067.1"/>
    </source>
</evidence>
<dbReference type="SUPFAM" id="SSF47807">
    <property type="entry name" value="5' to 3' exonuclease, C-terminal subdomain"/>
    <property type="match status" value="1"/>
</dbReference>
<dbReference type="InterPro" id="IPR008918">
    <property type="entry name" value="HhH2"/>
</dbReference>
<reference evidence="5 6" key="1">
    <citation type="submission" date="2019-02" db="EMBL/GenBank/DDBJ databases">
        <title>Genome sequencing of the rare red list fungi Antrodiella citrinella (Flaviporus citrinellus).</title>
        <authorList>
            <person name="Buettner E."/>
            <person name="Kellner H."/>
        </authorList>
    </citation>
    <scope>NUCLEOTIDE SEQUENCE [LARGE SCALE GENOMIC DNA]</scope>
    <source>
        <strain evidence="5 6">DSM 108506</strain>
    </source>
</reference>
<sequence length="555" mass="62975">MPHKYRHVLGWYRIVKELQESEVEAVCVFDGLERSFAKHLEVERRRKVRRMTAARGVFEAERFKRLRNLATLSHEWVTLELTAKQEILTTVHAMLLDWKPPTTDHLVQRLHIDHSTKICASQFEQTASDVDSEYWMRHAGILVSSSQDIDAEPFSHILADIQLGHAVESGTSQHDLPLDDYPLDGLSINISPMDQLSPSDLELSHLDDVINELASSECSDPWDGPDYKESFTQTLMAQYIQYQQSIPRLESLPAPSLPTAPTREGSENRVEYAMSKNQQQLTVDEGRFWEDLSRCSTPEEAQSVMRSVSDSLAEQSHILSQSYDRRTHPPTLDTYEESKEILRAMGVPCIETSGPFEAEALASSLVLHGHADYVVSEDSDVIVYEVPLLRNLTSRKEPLVVISGAEVRSGLQLDRAGFVDFALLLGTDFSQRIKNVGPQRALKFIREYGSIERVLENERQYPPRTSQEDYLSQVARARLVFETLPPAPDVKALEPGQVDDDAVNIILRRYNLQREISDDWEYRSALAGNYFQDNPSASHSHDVKFAPSSRYAPLL</sequence>
<dbReference type="GO" id="GO:0046872">
    <property type="term" value="F:metal ion binding"/>
    <property type="evidence" value="ECO:0007669"/>
    <property type="project" value="UniProtKB-KW"/>
</dbReference>
<dbReference type="GO" id="GO:0003677">
    <property type="term" value="F:DNA binding"/>
    <property type="evidence" value="ECO:0007669"/>
    <property type="project" value="InterPro"/>
</dbReference>
<dbReference type="OrthoDB" id="31113at2759"/>
<dbReference type="SUPFAM" id="SSF88723">
    <property type="entry name" value="PIN domain-like"/>
    <property type="match status" value="1"/>
</dbReference>
<dbReference type="InterPro" id="IPR006084">
    <property type="entry name" value="XPG/Rad2"/>
</dbReference>
<dbReference type="GO" id="GO:0017108">
    <property type="term" value="F:5'-flap endonuclease activity"/>
    <property type="evidence" value="ECO:0007669"/>
    <property type="project" value="TreeGrafter"/>
</dbReference>
<evidence type="ECO:0000313" key="6">
    <source>
        <dbReference type="Proteomes" id="UP000308730"/>
    </source>
</evidence>
<dbReference type="SMART" id="SM00279">
    <property type="entry name" value="HhH2"/>
    <property type="match status" value="1"/>
</dbReference>
<dbReference type="Gene3D" id="1.10.150.20">
    <property type="entry name" value="5' to 3' exonuclease, C-terminal subdomain"/>
    <property type="match status" value="1"/>
</dbReference>
<dbReference type="InterPro" id="IPR006086">
    <property type="entry name" value="XPG-I_dom"/>
</dbReference>
<keyword evidence="3" id="KW-0460">Magnesium</keyword>
<keyword evidence="2" id="KW-0255">Endonuclease</keyword>
<evidence type="ECO:0000259" key="4">
    <source>
        <dbReference type="SMART" id="SM00484"/>
    </source>
</evidence>
<proteinExistence type="predicted"/>
<organism evidence="5 6">
    <name type="scientific">Antrodiella citrinella</name>
    <dbReference type="NCBI Taxonomy" id="2447956"/>
    <lineage>
        <taxon>Eukaryota</taxon>
        <taxon>Fungi</taxon>
        <taxon>Dikarya</taxon>
        <taxon>Basidiomycota</taxon>
        <taxon>Agaricomycotina</taxon>
        <taxon>Agaricomycetes</taxon>
        <taxon>Polyporales</taxon>
        <taxon>Steccherinaceae</taxon>
        <taxon>Antrodiella</taxon>
    </lineage>
</organism>
<dbReference type="CDD" id="cd09901">
    <property type="entry name" value="H3TH_FEN1-like"/>
    <property type="match status" value="1"/>
</dbReference>
<dbReference type="GO" id="GO:0006281">
    <property type="term" value="P:DNA repair"/>
    <property type="evidence" value="ECO:0007669"/>
    <property type="project" value="UniProtKB-ARBA"/>
</dbReference>
<evidence type="ECO:0000256" key="1">
    <source>
        <dbReference type="ARBA" id="ARBA00022723"/>
    </source>
</evidence>
<feature type="domain" description="XPG-I" evidence="4">
    <location>
        <begin position="343"/>
        <end position="413"/>
    </location>
</feature>
<name>A0A4S4N232_9APHY</name>
<dbReference type="PANTHER" id="PTHR11081">
    <property type="entry name" value="FLAP ENDONUCLEASE FAMILY MEMBER"/>
    <property type="match status" value="1"/>
</dbReference>
<dbReference type="AlphaFoldDB" id="A0A4S4N232"/>
<dbReference type="Pfam" id="PF00867">
    <property type="entry name" value="XPG_I"/>
    <property type="match status" value="1"/>
</dbReference>